<protein>
    <submittedName>
        <fullName evidence="1">Uncharacterized protein</fullName>
    </submittedName>
</protein>
<keyword evidence="2" id="KW-1185">Reference proteome</keyword>
<proteinExistence type="predicted"/>
<reference evidence="1 2" key="1">
    <citation type="submission" date="2021-06" db="EMBL/GenBank/DDBJ databases">
        <title>Caerostris extrusa draft genome.</title>
        <authorList>
            <person name="Kono N."/>
            <person name="Arakawa K."/>
        </authorList>
    </citation>
    <scope>NUCLEOTIDE SEQUENCE [LARGE SCALE GENOMIC DNA]</scope>
</reference>
<comment type="caution">
    <text evidence="1">The sequence shown here is derived from an EMBL/GenBank/DDBJ whole genome shotgun (WGS) entry which is preliminary data.</text>
</comment>
<accession>A0AAV4RPG7</accession>
<organism evidence="1 2">
    <name type="scientific">Caerostris extrusa</name>
    <name type="common">Bark spider</name>
    <name type="synonym">Caerostris bankana</name>
    <dbReference type="NCBI Taxonomy" id="172846"/>
    <lineage>
        <taxon>Eukaryota</taxon>
        <taxon>Metazoa</taxon>
        <taxon>Ecdysozoa</taxon>
        <taxon>Arthropoda</taxon>
        <taxon>Chelicerata</taxon>
        <taxon>Arachnida</taxon>
        <taxon>Araneae</taxon>
        <taxon>Araneomorphae</taxon>
        <taxon>Entelegynae</taxon>
        <taxon>Araneoidea</taxon>
        <taxon>Araneidae</taxon>
        <taxon>Caerostris</taxon>
    </lineage>
</organism>
<evidence type="ECO:0000313" key="2">
    <source>
        <dbReference type="Proteomes" id="UP001054945"/>
    </source>
</evidence>
<evidence type="ECO:0000313" key="1">
    <source>
        <dbReference type="EMBL" id="GIY22002.1"/>
    </source>
</evidence>
<dbReference type="EMBL" id="BPLR01008088">
    <property type="protein sequence ID" value="GIY22002.1"/>
    <property type="molecule type" value="Genomic_DNA"/>
</dbReference>
<name>A0AAV4RPG7_CAEEX</name>
<gene>
    <name evidence="1" type="ORF">CEXT_582921</name>
</gene>
<sequence>MRDQVLSFRLTYKTTSKRQKSFFPAILLILVFFGPNSSKCCLWKGSKFRTPALGEDGIKGDSSLELLWTLCGCLQVILAL</sequence>
<dbReference type="Proteomes" id="UP001054945">
    <property type="component" value="Unassembled WGS sequence"/>
</dbReference>
<dbReference type="AlphaFoldDB" id="A0AAV4RPG7"/>